<dbReference type="OrthoDB" id="9988779at2"/>
<keyword evidence="2" id="KW-1185">Reference proteome</keyword>
<dbReference type="Proteomes" id="UP000277766">
    <property type="component" value="Unassembled WGS sequence"/>
</dbReference>
<reference evidence="1 2" key="1">
    <citation type="submission" date="2018-12" db="EMBL/GenBank/DDBJ databases">
        <title>Deinococcus radiophilus ATCC 27603 genome sequencing and assembly.</title>
        <authorList>
            <person name="Maclea K.S."/>
            <person name="Maynard C.R."/>
        </authorList>
    </citation>
    <scope>NUCLEOTIDE SEQUENCE [LARGE SCALE GENOMIC DNA]</scope>
    <source>
        <strain evidence="1 2">ATCC 27603</strain>
    </source>
</reference>
<comment type="caution">
    <text evidence="1">The sequence shown here is derived from an EMBL/GenBank/DDBJ whole genome shotgun (WGS) entry which is preliminary data.</text>
</comment>
<dbReference type="RefSeq" id="WP_126351515.1">
    <property type="nucleotide sequence ID" value="NZ_CP086380.1"/>
</dbReference>
<protein>
    <submittedName>
        <fullName evidence="1">DUF4054 domain-containing protein</fullName>
    </submittedName>
</protein>
<evidence type="ECO:0000313" key="2">
    <source>
        <dbReference type="Proteomes" id="UP000277766"/>
    </source>
</evidence>
<organism evidence="1 2">
    <name type="scientific">Deinococcus radiophilus</name>
    <dbReference type="NCBI Taxonomy" id="32062"/>
    <lineage>
        <taxon>Bacteria</taxon>
        <taxon>Thermotogati</taxon>
        <taxon>Deinococcota</taxon>
        <taxon>Deinococci</taxon>
        <taxon>Deinococcales</taxon>
        <taxon>Deinococcaceae</taxon>
        <taxon>Deinococcus</taxon>
    </lineage>
</organism>
<dbReference type="AlphaFoldDB" id="A0A3S0RIC8"/>
<proteinExistence type="predicted"/>
<sequence>MAVQIEVTPEQVAAAYPSAPAVTAEQIQQARDWAEPQLESAGILLAPDSRQERAARRAVMLYALHLASQFGGLAVRTDTKAQAGVIQERKKVGELEKDVKYASPGESASGFLATADGYLAEAWAALYAAGLPRPRLSAGASR</sequence>
<accession>A0A3S0RIC8</accession>
<gene>
    <name evidence="1" type="ORF">EJ104_04240</name>
</gene>
<evidence type="ECO:0000313" key="1">
    <source>
        <dbReference type="EMBL" id="RTR29060.1"/>
    </source>
</evidence>
<dbReference type="EMBL" id="RXPE01000005">
    <property type="protein sequence ID" value="RTR29060.1"/>
    <property type="molecule type" value="Genomic_DNA"/>
</dbReference>
<name>A0A3S0RIC8_9DEIO</name>